<organism evidence="1 2">
    <name type="scientific">Ovis aries</name>
    <name type="common">Sheep</name>
    <dbReference type="NCBI Taxonomy" id="9940"/>
    <lineage>
        <taxon>Eukaryota</taxon>
        <taxon>Metazoa</taxon>
        <taxon>Chordata</taxon>
        <taxon>Craniata</taxon>
        <taxon>Vertebrata</taxon>
        <taxon>Euteleostomi</taxon>
        <taxon>Mammalia</taxon>
        <taxon>Eutheria</taxon>
        <taxon>Laurasiatheria</taxon>
        <taxon>Artiodactyla</taxon>
        <taxon>Ruminantia</taxon>
        <taxon>Pecora</taxon>
        <taxon>Bovidae</taxon>
        <taxon>Caprinae</taxon>
        <taxon>Ovis</taxon>
    </lineage>
</organism>
<dbReference type="Proteomes" id="UP000664991">
    <property type="component" value="Unassembled WGS sequence"/>
</dbReference>
<name>A0A836AA36_SHEEP</name>
<accession>A0A836AA36</accession>
<reference evidence="1 2" key="1">
    <citation type="submission" date="2020-12" db="EMBL/GenBank/DDBJ databases">
        <title>De novo assembly of Tibetan sheep genome.</title>
        <authorList>
            <person name="Li X."/>
        </authorList>
    </citation>
    <scope>NUCLEOTIDE SEQUENCE [LARGE SCALE GENOMIC DNA]</scope>
    <source>
        <tissue evidence="1">Heart</tissue>
    </source>
</reference>
<evidence type="ECO:0000313" key="1">
    <source>
        <dbReference type="EMBL" id="KAG5204222.1"/>
    </source>
</evidence>
<dbReference type="EMBL" id="JAEMGP010000010">
    <property type="protein sequence ID" value="KAG5204222.1"/>
    <property type="molecule type" value="Genomic_DNA"/>
</dbReference>
<gene>
    <name evidence="1" type="ORF">JEQ12_002198</name>
</gene>
<sequence length="132" mass="14589">MNIFHLISLFSYNYKTFAVLQTKGHILPVYPDSVLPYLGSWCSQCGKESTLGRGKDMLFSPHSEIESGTKLKTEDRGLVKTRRHAEEVLPGLIAAGVAVGIQDDKKLQQCCNSARCRIYRDQKGGKNGGNSI</sequence>
<dbReference type="AlphaFoldDB" id="A0A836AA36"/>
<proteinExistence type="predicted"/>
<comment type="caution">
    <text evidence="1">The sequence shown here is derived from an EMBL/GenBank/DDBJ whole genome shotgun (WGS) entry which is preliminary data.</text>
</comment>
<protein>
    <submittedName>
        <fullName evidence="1">Uncharacterized protein</fullName>
    </submittedName>
</protein>
<evidence type="ECO:0000313" key="2">
    <source>
        <dbReference type="Proteomes" id="UP000664991"/>
    </source>
</evidence>